<keyword evidence="6 9" id="KW-0472">Membrane</keyword>
<dbReference type="AlphaFoldDB" id="A0AAN5CJA6"/>
<dbReference type="GO" id="GO:0005886">
    <property type="term" value="C:plasma membrane"/>
    <property type="evidence" value="ECO:0007669"/>
    <property type="project" value="UniProtKB-SubCell"/>
</dbReference>
<dbReference type="PRINTS" id="PR00237">
    <property type="entry name" value="GPCRRHODOPSN"/>
</dbReference>
<comment type="subcellular location">
    <subcellularLocation>
        <location evidence="1">Cell membrane</location>
        <topology evidence="1">Multi-pass membrane protein</topology>
    </subcellularLocation>
</comment>
<evidence type="ECO:0000256" key="6">
    <source>
        <dbReference type="ARBA" id="ARBA00023136"/>
    </source>
</evidence>
<evidence type="ECO:0000256" key="9">
    <source>
        <dbReference type="SAM" id="Phobius"/>
    </source>
</evidence>
<keyword evidence="5" id="KW-0297">G-protein coupled receptor</keyword>
<evidence type="ECO:0000256" key="5">
    <source>
        <dbReference type="ARBA" id="ARBA00023040"/>
    </source>
</evidence>
<reference evidence="12" key="1">
    <citation type="submission" date="2022-10" db="EMBL/GenBank/DDBJ databases">
        <title>Genome assembly of Pristionchus species.</title>
        <authorList>
            <person name="Yoshida K."/>
            <person name="Sommer R.J."/>
        </authorList>
    </citation>
    <scope>NUCLEOTIDE SEQUENCE [LARGE SCALE GENOMIC DNA]</scope>
    <source>
        <strain evidence="12">RS5460</strain>
    </source>
</reference>
<comment type="caution">
    <text evidence="11">The sequence shown here is derived from an EMBL/GenBank/DDBJ whole genome shotgun (WGS) entry which is preliminary data.</text>
</comment>
<keyword evidence="3 9" id="KW-0812">Transmembrane</keyword>
<feature type="transmembrane region" description="Helical" evidence="9">
    <location>
        <begin position="163"/>
        <end position="181"/>
    </location>
</feature>
<accession>A0AAN5CJA6</accession>
<dbReference type="InterPro" id="IPR000276">
    <property type="entry name" value="GPCR_Rhodpsn"/>
</dbReference>
<dbReference type="Gene3D" id="1.20.1070.10">
    <property type="entry name" value="Rhodopsin 7-helix transmembrane proteins"/>
    <property type="match status" value="1"/>
</dbReference>
<evidence type="ECO:0000256" key="4">
    <source>
        <dbReference type="ARBA" id="ARBA00022989"/>
    </source>
</evidence>
<dbReference type="EMBL" id="BTRK01000004">
    <property type="protein sequence ID" value="GMR45470.1"/>
    <property type="molecule type" value="Genomic_DNA"/>
</dbReference>
<dbReference type="GO" id="GO:0004930">
    <property type="term" value="F:G protein-coupled receptor activity"/>
    <property type="evidence" value="ECO:0007669"/>
    <property type="project" value="UniProtKB-KW"/>
</dbReference>
<evidence type="ECO:0000256" key="3">
    <source>
        <dbReference type="ARBA" id="ARBA00022692"/>
    </source>
</evidence>
<feature type="transmembrane region" description="Helical" evidence="9">
    <location>
        <begin position="305"/>
        <end position="326"/>
    </location>
</feature>
<keyword evidence="4 9" id="KW-1133">Transmembrane helix</keyword>
<proteinExistence type="predicted"/>
<dbReference type="PROSITE" id="PS50262">
    <property type="entry name" value="G_PROTEIN_RECEP_F1_2"/>
    <property type="match status" value="1"/>
</dbReference>
<name>A0AAN5CJA6_9BILA</name>
<dbReference type="PANTHER" id="PTHR24249:SF409">
    <property type="entry name" value="PROTEIN CBR-TAG-89"/>
    <property type="match status" value="1"/>
</dbReference>
<organism evidence="11 12">
    <name type="scientific">Pristionchus mayeri</name>
    <dbReference type="NCBI Taxonomy" id="1317129"/>
    <lineage>
        <taxon>Eukaryota</taxon>
        <taxon>Metazoa</taxon>
        <taxon>Ecdysozoa</taxon>
        <taxon>Nematoda</taxon>
        <taxon>Chromadorea</taxon>
        <taxon>Rhabditida</taxon>
        <taxon>Rhabditina</taxon>
        <taxon>Diplogasteromorpha</taxon>
        <taxon>Diplogasteroidea</taxon>
        <taxon>Neodiplogasteridae</taxon>
        <taxon>Pristionchus</taxon>
    </lineage>
</organism>
<evidence type="ECO:0000256" key="1">
    <source>
        <dbReference type="ARBA" id="ARBA00004651"/>
    </source>
</evidence>
<dbReference type="Pfam" id="PF00001">
    <property type="entry name" value="7tm_1"/>
    <property type="match status" value="1"/>
</dbReference>
<evidence type="ECO:0000256" key="8">
    <source>
        <dbReference type="ARBA" id="ARBA00023224"/>
    </source>
</evidence>
<sequence length="423" mass="47789">LLSRAVANISESALELLSTTRAPPINPYSNVLDHLKIIYAFLLPPMIIILLIAVLGNGIIVVSAHKLTSPVSPYLRLCVSLAAADAWAAFLMMTGLIVNSLMPVMLGVKKQTMCFDAVLEIFRISGMLTSDMHLFALAINQFIGTMWPLKYKMIVTSRRLRSLVFLLWIVPIIFTGSWFFLIPGDGFRHPKCNFVFYNRFAPFRITIFIVFMLPLLATLFIYAIILNHLLKAKAQFNKTTEVSGSTKCAPRKNHVNSRLKLVWTTLLIVSTFAFSWGICVFYFILVCKQDCMFIYMHHVGLYAGIFFGSTVNCLVILKLAANPFIYTLRIRAIRRSVEAFLGKRFSREGRRKTGCFPADRSSVYNKSPPNCSNTCRVPVHTPLLSTNSYTTCHEDNSSLVSYFQLIKISDIRPTILEYKMSVS</sequence>
<evidence type="ECO:0000256" key="7">
    <source>
        <dbReference type="ARBA" id="ARBA00023170"/>
    </source>
</evidence>
<feature type="non-terminal residue" evidence="11">
    <location>
        <position position="1"/>
    </location>
</feature>
<feature type="transmembrane region" description="Helical" evidence="9">
    <location>
        <begin position="74"/>
        <end position="98"/>
    </location>
</feature>
<dbReference type="CDD" id="cd00637">
    <property type="entry name" value="7tm_classA_rhodopsin-like"/>
    <property type="match status" value="1"/>
</dbReference>
<evidence type="ECO:0000256" key="2">
    <source>
        <dbReference type="ARBA" id="ARBA00022475"/>
    </source>
</evidence>
<dbReference type="Proteomes" id="UP001328107">
    <property type="component" value="Unassembled WGS sequence"/>
</dbReference>
<keyword evidence="2" id="KW-1003">Cell membrane</keyword>
<gene>
    <name evidence="11" type="ORF">PMAYCL1PPCAC_15665</name>
</gene>
<feature type="transmembrane region" description="Helical" evidence="9">
    <location>
        <begin position="201"/>
        <end position="225"/>
    </location>
</feature>
<feature type="domain" description="G-protein coupled receptors family 1 profile" evidence="10">
    <location>
        <begin position="56"/>
        <end position="326"/>
    </location>
</feature>
<protein>
    <recommendedName>
        <fullName evidence="10">G-protein coupled receptors family 1 profile domain-containing protein</fullName>
    </recommendedName>
</protein>
<dbReference type="SUPFAM" id="SSF81321">
    <property type="entry name" value="Family A G protein-coupled receptor-like"/>
    <property type="match status" value="1"/>
</dbReference>
<keyword evidence="12" id="KW-1185">Reference proteome</keyword>
<keyword evidence="8" id="KW-0807">Transducer</keyword>
<keyword evidence="7" id="KW-0675">Receptor</keyword>
<dbReference type="PANTHER" id="PTHR24249">
    <property type="entry name" value="HISTAMINE RECEPTOR-RELATED G-PROTEIN COUPLED RECEPTOR"/>
    <property type="match status" value="1"/>
</dbReference>
<feature type="transmembrane region" description="Helical" evidence="9">
    <location>
        <begin position="37"/>
        <end position="62"/>
    </location>
</feature>
<evidence type="ECO:0000259" key="10">
    <source>
        <dbReference type="PROSITE" id="PS50262"/>
    </source>
</evidence>
<evidence type="ECO:0000313" key="12">
    <source>
        <dbReference type="Proteomes" id="UP001328107"/>
    </source>
</evidence>
<dbReference type="InterPro" id="IPR017452">
    <property type="entry name" value="GPCR_Rhodpsn_7TM"/>
</dbReference>
<evidence type="ECO:0000313" key="11">
    <source>
        <dbReference type="EMBL" id="GMR45470.1"/>
    </source>
</evidence>
<feature type="transmembrane region" description="Helical" evidence="9">
    <location>
        <begin position="261"/>
        <end position="285"/>
    </location>
</feature>
<dbReference type="InterPro" id="IPR050569">
    <property type="entry name" value="TAAR"/>
</dbReference>